<proteinExistence type="inferred from homology"/>
<dbReference type="InterPro" id="IPR042277">
    <property type="entry name" value="IST1-like"/>
</dbReference>
<dbReference type="Proteomes" id="UP000050741">
    <property type="component" value="Unassembled WGS sequence"/>
</dbReference>
<comment type="function">
    <text evidence="4">ESCRT-III-like protein involved in cytokinesis, nuclear envelope reassembly and endosomal tubulation. Is required for efficient abscission during cytokinesis. Involved in recruiting VPS4A and/or VPS4B to the midbody of dividing cells. During late anaphase, involved in nuclear envelope reassembly and mitotic spindle disassembly together with the ESCRT-III complex: IST1 acts by mediating the recruitment of SPAST to the nuclear membrane, leading to microtubule severing. Recruited to the reforming nuclear envelope (NE) during anaphase by LEMD2. Regulates early endosomal tubulation together with the ESCRT-III complex by mediating the recruitment of SPAST.</text>
</comment>
<accession>A0A183CAG2</accession>
<dbReference type="Pfam" id="PF03398">
    <property type="entry name" value="Ist1"/>
    <property type="match status" value="1"/>
</dbReference>
<reference evidence="7" key="1">
    <citation type="submission" date="2014-05" db="EMBL/GenBank/DDBJ databases">
        <title>The genome and life-stage specific transcriptomes of Globodera pallida elucidate key aspects of plant parasitism by a cyst nematode.</title>
        <authorList>
            <person name="Cotton J.A."/>
            <person name="Lilley C.J."/>
            <person name="Jones L.M."/>
            <person name="Kikuchi T."/>
            <person name="Reid A.J."/>
            <person name="Thorpe P."/>
            <person name="Tsai I.J."/>
            <person name="Beasley H."/>
            <person name="Blok V."/>
            <person name="Cock P.J.A."/>
            <person name="Van den Akker S.E."/>
            <person name="Holroyd N."/>
            <person name="Hunt M."/>
            <person name="Mantelin S."/>
            <person name="Naghra H."/>
            <person name="Pain A."/>
            <person name="Palomares-Rius J.E."/>
            <person name="Zarowiecki M."/>
            <person name="Berriman M."/>
            <person name="Jones J.T."/>
            <person name="Urwin P.E."/>
        </authorList>
    </citation>
    <scope>NUCLEOTIDE SEQUENCE [LARGE SCALE GENOMIC DNA]</scope>
    <source>
        <strain evidence="7">Lindley</strain>
    </source>
</reference>
<evidence type="ECO:0000256" key="5">
    <source>
        <dbReference type="ARBA" id="ARBA00046920"/>
    </source>
</evidence>
<keyword evidence="7" id="KW-1185">Reference proteome</keyword>
<evidence type="ECO:0000256" key="3">
    <source>
        <dbReference type="ARBA" id="ARBA00032374"/>
    </source>
</evidence>
<feature type="region of interest" description="Disordered" evidence="6">
    <location>
        <begin position="157"/>
        <end position="176"/>
    </location>
</feature>
<comment type="similarity">
    <text evidence="1">Belongs to the IST1 family.</text>
</comment>
<evidence type="ECO:0000256" key="6">
    <source>
        <dbReference type="SAM" id="MobiDB-lite"/>
    </source>
</evidence>
<sequence>MSVSWGTQYSKLKTNLRLASNRLKLLQKKKTEQAVKGRCEIADFLSSDKEDRARIRVETIIREDFVVEAYELLEMYCELLLARFGVIQQMKDLDDGIAEAMLTSILSEYTTKVSQSIMSIEGIYRKVIDPDEDRSAFKDDFTHECLHGDTPRSALMQTTNHRSQQSTHQARSTTASTTIAQLPPEDLTTMPAFFGAKIARPTKRCANNDNTCKNTSIYFISSYLMLIKERPQKFV</sequence>
<evidence type="ECO:0000256" key="4">
    <source>
        <dbReference type="ARBA" id="ARBA00046124"/>
    </source>
</evidence>
<comment type="subunit">
    <text evidence="5">Interacts with CHMP1A, CHMP1B, VPS4A and VTA1. Interacts with SPAST, STAMBP, and USP8. May interact with VPS37B. May associate with the ESCRT-I complex. Interacts with MITD1, in competition with VSP4. Interacts with SPART (via MIT domain); leading to the recruitment of SPART to midbodies. Interacts with SPAST.</text>
</comment>
<evidence type="ECO:0000313" key="7">
    <source>
        <dbReference type="Proteomes" id="UP000050741"/>
    </source>
</evidence>
<dbReference type="InterPro" id="IPR005061">
    <property type="entry name" value="Ist1"/>
</dbReference>
<evidence type="ECO:0000256" key="2">
    <source>
        <dbReference type="ARBA" id="ARBA00014513"/>
    </source>
</evidence>
<dbReference type="GO" id="GO:0015031">
    <property type="term" value="P:protein transport"/>
    <property type="evidence" value="ECO:0007669"/>
    <property type="project" value="InterPro"/>
</dbReference>
<protein>
    <recommendedName>
        <fullName evidence="2">IST1 homolog</fullName>
    </recommendedName>
    <alternativeName>
        <fullName evidence="3">Charged multivesicular body protein 8</fullName>
    </alternativeName>
</protein>
<dbReference type="WBParaSite" id="GPLIN_000986200">
    <property type="protein sequence ID" value="GPLIN_000986200"/>
    <property type="gene ID" value="GPLIN_000986200"/>
</dbReference>
<name>A0A183CAG2_GLOPA</name>
<dbReference type="PANTHER" id="PTHR12161">
    <property type="entry name" value="IST1 FAMILY MEMBER"/>
    <property type="match status" value="1"/>
</dbReference>
<dbReference type="AlphaFoldDB" id="A0A183CAG2"/>
<evidence type="ECO:0000313" key="8">
    <source>
        <dbReference type="WBParaSite" id="GPLIN_000986200"/>
    </source>
</evidence>
<dbReference type="PANTHER" id="PTHR12161:SF5">
    <property type="entry name" value="IST1 HOMOLOG"/>
    <property type="match status" value="1"/>
</dbReference>
<evidence type="ECO:0000256" key="1">
    <source>
        <dbReference type="ARBA" id="ARBA00005536"/>
    </source>
</evidence>
<reference evidence="8" key="2">
    <citation type="submission" date="2016-06" db="UniProtKB">
        <authorList>
            <consortium name="WormBaseParasite"/>
        </authorList>
    </citation>
    <scope>IDENTIFICATION</scope>
</reference>
<dbReference type="Gene3D" id="1.20.1260.60">
    <property type="entry name" value="Vacuolar protein sorting-associated protein Ist1"/>
    <property type="match status" value="1"/>
</dbReference>
<organism evidence="7 8">
    <name type="scientific">Globodera pallida</name>
    <name type="common">Potato cyst nematode worm</name>
    <name type="synonym">Heterodera pallida</name>
    <dbReference type="NCBI Taxonomy" id="36090"/>
    <lineage>
        <taxon>Eukaryota</taxon>
        <taxon>Metazoa</taxon>
        <taxon>Ecdysozoa</taxon>
        <taxon>Nematoda</taxon>
        <taxon>Chromadorea</taxon>
        <taxon>Rhabditida</taxon>
        <taxon>Tylenchina</taxon>
        <taxon>Tylenchomorpha</taxon>
        <taxon>Tylenchoidea</taxon>
        <taxon>Heteroderidae</taxon>
        <taxon>Heteroderinae</taxon>
        <taxon>Globodera</taxon>
    </lineage>
</organism>